<comment type="caution">
    <text evidence="11">The sequence shown here is derived from an EMBL/GenBank/DDBJ whole genome shotgun (WGS) entry which is preliminary data.</text>
</comment>
<keyword evidence="5 9" id="KW-1133">Transmembrane helix</keyword>
<evidence type="ECO:0000259" key="10">
    <source>
        <dbReference type="PROSITE" id="PS50850"/>
    </source>
</evidence>
<comment type="similarity">
    <text evidence="2 8">Belongs to the major facilitator superfamily. Sugar transporter (TC 2.A.1.1) family.</text>
</comment>
<feature type="transmembrane region" description="Helical" evidence="9">
    <location>
        <begin position="67"/>
        <end position="85"/>
    </location>
</feature>
<feature type="transmembrane region" description="Helical" evidence="9">
    <location>
        <begin position="12"/>
        <end position="29"/>
    </location>
</feature>
<dbReference type="InterPro" id="IPR036259">
    <property type="entry name" value="MFS_trans_sf"/>
</dbReference>
<keyword evidence="12" id="KW-1185">Reference proteome</keyword>
<proteinExistence type="inferred from homology"/>
<dbReference type="GO" id="GO:0005351">
    <property type="term" value="F:carbohydrate:proton symporter activity"/>
    <property type="evidence" value="ECO:0007669"/>
    <property type="project" value="TreeGrafter"/>
</dbReference>
<dbReference type="Gene3D" id="1.20.1250.20">
    <property type="entry name" value="MFS general substrate transporter like domains"/>
    <property type="match status" value="1"/>
</dbReference>
<feature type="transmembrane region" description="Helical" evidence="9">
    <location>
        <begin position="344"/>
        <end position="362"/>
    </location>
</feature>
<organism evidence="11 12">
    <name type="scientific">Saitozyma podzolica</name>
    <dbReference type="NCBI Taxonomy" id="1890683"/>
    <lineage>
        <taxon>Eukaryota</taxon>
        <taxon>Fungi</taxon>
        <taxon>Dikarya</taxon>
        <taxon>Basidiomycota</taxon>
        <taxon>Agaricomycotina</taxon>
        <taxon>Tremellomycetes</taxon>
        <taxon>Tremellales</taxon>
        <taxon>Trimorphomycetaceae</taxon>
        <taxon>Saitozyma</taxon>
    </lineage>
</organism>
<dbReference type="PRINTS" id="PR00171">
    <property type="entry name" value="SUGRTRNSPORT"/>
</dbReference>
<reference evidence="11 12" key="1">
    <citation type="submission" date="2018-11" db="EMBL/GenBank/DDBJ databases">
        <title>Genome sequence of Saitozyma podzolica DSM 27192.</title>
        <authorList>
            <person name="Aliyu H."/>
            <person name="Gorte O."/>
            <person name="Ochsenreither K."/>
        </authorList>
    </citation>
    <scope>NUCLEOTIDE SEQUENCE [LARGE SCALE GENOMIC DNA]</scope>
    <source>
        <strain evidence="11 12">DSM 27192</strain>
    </source>
</reference>
<feature type="transmembrane region" description="Helical" evidence="9">
    <location>
        <begin position="156"/>
        <end position="176"/>
    </location>
</feature>
<evidence type="ECO:0000256" key="2">
    <source>
        <dbReference type="ARBA" id="ARBA00010992"/>
    </source>
</evidence>
<dbReference type="InterPro" id="IPR050360">
    <property type="entry name" value="MFS_Sugar_Transporters"/>
</dbReference>
<keyword evidence="6 9" id="KW-0472">Membrane</keyword>
<comment type="catalytic activity">
    <reaction evidence="7">
        <text>myo-inositol(out) + H(+)(out) = myo-inositol(in) + H(+)(in)</text>
        <dbReference type="Rhea" id="RHEA:60364"/>
        <dbReference type="ChEBI" id="CHEBI:15378"/>
        <dbReference type="ChEBI" id="CHEBI:17268"/>
    </reaction>
</comment>
<evidence type="ECO:0000256" key="8">
    <source>
        <dbReference type="RuleBase" id="RU003346"/>
    </source>
</evidence>
<dbReference type="GO" id="GO:0016020">
    <property type="term" value="C:membrane"/>
    <property type="evidence" value="ECO:0007669"/>
    <property type="project" value="UniProtKB-SubCell"/>
</dbReference>
<dbReference type="InterPro" id="IPR020846">
    <property type="entry name" value="MFS_dom"/>
</dbReference>
<evidence type="ECO:0000256" key="9">
    <source>
        <dbReference type="SAM" id="Phobius"/>
    </source>
</evidence>
<feature type="transmembrane region" description="Helical" evidence="9">
    <location>
        <begin position="457"/>
        <end position="475"/>
    </location>
</feature>
<dbReference type="InterPro" id="IPR003663">
    <property type="entry name" value="Sugar/inositol_transpt"/>
</dbReference>
<dbReference type="FunFam" id="1.20.1250.20:FF:000061">
    <property type="entry name" value="MFS sugar transporter"/>
    <property type="match status" value="1"/>
</dbReference>
<feature type="transmembrane region" description="Helical" evidence="9">
    <location>
        <begin position="374"/>
        <end position="398"/>
    </location>
</feature>
<evidence type="ECO:0000256" key="7">
    <source>
        <dbReference type="ARBA" id="ARBA00049119"/>
    </source>
</evidence>
<keyword evidence="4 9" id="KW-0812">Transmembrane</keyword>
<dbReference type="SUPFAM" id="SSF103473">
    <property type="entry name" value="MFS general substrate transporter"/>
    <property type="match status" value="1"/>
</dbReference>
<dbReference type="InterPro" id="IPR005828">
    <property type="entry name" value="MFS_sugar_transport-like"/>
</dbReference>
<evidence type="ECO:0000256" key="3">
    <source>
        <dbReference type="ARBA" id="ARBA00022448"/>
    </source>
</evidence>
<evidence type="ECO:0000256" key="4">
    <source>
        <dbReference type="ARBA" id="ARBA00022692"/>
    </source>
</evidence>
<gene>
    <name evidence="11" type="ORF">EHS25_008578</name>
</gene>
<dbReference type="AlphaFoldDB" id="A0A427YM49"/>
<feature type="transmembrane region" description="Helical" evidence="9">
    <location>
        <begin position="182"/>
        <end position="203"/>
    </location>
</feature>
<dbReference type="Proteomes" id="UP000279259">
    <property type="component" value="Unassembled WGS sequence"/>
</dbReference>
<evidence type="ECO:0000256" key="1">
    <source>
        <dbReference type="ARBA" id="ARBA00004141"/>
    </source>
</evidence>
<dbReference type="PANTHER" id="PTHR48022">
    <property type="entry name" value="PLASTIDIC GLUCOSE TRANSPORTER 4"/>
    <property type="match status" value="1"/>
</dbReference>
<dbReference type="PANTHER" id="PTHR48022:SF28">
    <property type="entry name" value="MAJOR FACILITATOR SUPERFAMILY (MFS) PROFILE DOMAIN-CONTAINING PROTEIN-RELATED"/>
    <property type="match status" value="1"/>
</dbReference>
<dbReference type="NCBIfam" id="TIGR00879">
    <property type="entry name" value="SP"/>
    <property type="match status" value="1"/>
</dbReference>
<feature type="transmembrane region" description="Helical" evidence="9">
    <location>
        <begin position="317"/>
        <end position="338"/>
    </location>
</feature>
<dbReference type="EMBL" id="RSCD01000006">
    <property type="protein sequence ID" value="RSH92163.1"/>
    <property type="molecule type" value="Genomic_DNA"/>
</dbReference>
<protein>
    <recommendedName>
        <fullName evidence="10">Major facilitator superfamily (MFS) profile domain-containing protein</fullName>
    </recommendedName>
</protein>
<name>A0A427YM49_9TREE</name>
<dbReference type="PROSITE" id="PS50850">
    <property type="entry name" value="MFS"/>
    <property type="match status" value="1"/>
</dbReference>
<evidence type="ECO:0000256" key="6">
    <source>
        <dbReference type="ARBA" id="ARBA00023136"/>
    </source>
</evidence>
<keyword evidence="3 8" id="KW-0813">Transport</keyword>
<evidence type="ECO:0000313" key="12">
    <source>
        <dbReference type="Proteomes" id="UP000279259"/>
    </source>
</evidence>
<sequence>MGKTTLLRGRAVQWAITACCGSAFLLFGYDQGVMSGLLTGSAFTHQFPEIDTTDTGHGSASLQGTVVAIYEIGCLFGSLFTFFFGEVFGRRRTIMLGCTVLCVGAALQTSSYGIPQLIVGRIVTGLGNGINTSTVPVWHSETTAAHNRGRALAIELAINIFGVASAYWIDFGLSFVSSQAQFRAPLGIQMVFAVVTVALIQFLPESPRWLLKHGRADDARAVLDQLSMHKGADRAQTLEAEFAEIQHTLEEEEAATIKDKNGNAVSAVRACFTNGKERYFHRVMLGVGSQFMQQLCGINLRPVIFEQSVGLSHDISLLLSGFNGVAYFLSSLVPIWLIDRVGRRKLMLFAAVGQCACMAVLAGTTSVSHKATGIVAATMLFLFNFFFAVGLLAIPWLLPAEYAPLPIRASAAALASASNWIYSLVQSRQSRADSCQFTFLVVEITPVSIKSIGYKTYIYFCVFNACFVPMIYFLYPETARLSLENIDLLFTGNKVLLKLPKQLRDTPLGAETGNAEAEAEKDSTKIEAVERVPGEKRQIEVAHDDVSRL</sequence>
<evidence type="ECO:0000256" key="5">
    <source>
        <dbReference type="ARBA" id="ARBA00022989"/>
    </source>
</evidence>
<dbReference type="Pfam" id="PF00083">
    <property type="entry name" value="Sugar_tr"/>
    <property type="match status" value="1"/>
</dbReference>
<comment type="subcellular location">
    <subcellularLocation>
        <location evidence="1">Membrane</location>
        <topology evidence="1">Multi-pass membrane protein</topology>
    </subcellularLocation>
</comment>
<accession>A0A427YM49</accession>
<feature type="domain" description="Major facilitator superfamily (MFS) profile" evidence="10">
    <location>
        <begin position="16"/>
        <end position="479"/>
    </location>
</feature>
<dbReference type="OrthoDB" id="2544694at2759"/>
<evidence type="ECO:0000313" key="11">
    <source>
        <dbReference type="EMBL" id="RSH92163.1"/>
    </source>
</evidence>